<comment type="caution">
    <text evidence="1">The sequence shown here is derived from an EMBL/GenBank/DDBJ whole genome shotgun (WGS) entry which is preliminary data.</text>
</comment>
<keyword evidence="1" id="KW-0489">Methyltransferase</keyword>
<sequence length="30" mass="3411">MNQTQPETITLDMMRQHLHSAIICDALDAL</sequence>
<dbReference type="GO" id="GO:0008168">
    <property type="term" value="F:methyltransferase activity"/>
    <property type="evidence" value="ECO:0007669"/>
    <property type="project" value="UniProtKB-KW"/>
</dbReference>
<dbReference type="EMBL" id="DQAY01000129">
    <property type="protein sequence ID" value="HCO25455.1"/>
    <property type="molecule type" value="Genomic_DNA"/>
</dbReference>
<feature type="non-terminal residue" evidence="1">
    <location>
        <position position="30"/>
    </location>
</feature>
<dbReference type="GO" id="GO:0032259">
    <property type="term" value="P:methylation"/>
    <property type="evidence" value="ECO:0007669"/>
    <property type="project" value="UniProtKB-KW"/>
</dbReference>
<protein>
    <submittedName>
        <fullName evidence="1">Dimethylmenaquinone methyltransferase</fullName>
    </submittedName>
</protein>
<dbReference type="AlphaFoldDB" id="A0A3D3R9F9"/>
<dbReference type="Proteomes" id="UP000263642">
    <property type="component" value="Unassembled WGS sequence"/>
</dbReference>
<accession>A0A3D3R9F9</accession>
<evidence type="ECO:0000313" key="1">
    <source>
        <dbReference type="EMBL" id="HCO25455.1"/>
    </source>
</evidence>
<gene>
    <name evidence="1" type="ORF">DIT97_21430</name>
</gene>
<name>A0A3D3R9F9_9PLAN</name>
<keyword evidence="1" id="KW-0808">Transferase</keyword>
<proteinExistence type="predicted"/>
<reference evidence="1 2" key="1">
    <citation type="journal article" date="2018" name="Nat. Biotechnol.">
        <title>A standardized bacterial taxonomy based on genome phylogeny substantially revises the tree of life.</title>
        <authorList>
            <person name="Parks D.H."/>
            <person name="Chuvochina M."/>
            <person name="Waite D.W."/>
            <person name="Rinke C."/>
            <person name="Skarshewski A."/>
            <person name="Chaumeil P.A."/>
            <person name="Hugenholtz P."/>
        </authorList>
    </citation>
    <scope>NUCLEOTIDE SEQUENCE [LARGE SCALE GENOMIC DNA]</scope>
    <source>
        <strain evidence="1">UBA9375</strain>
    </source>
</reference>
<organism evidence="1 2">
    <name type="scientific">Gimesia maris</name>
    <dbReference type="NCBI Taxonomy" id="122"/>
    <lineage>
        <taxon>Bacteria</taxon>
        <taxon>Pseudomonadati</taxon>
        <taxon>Planctomycetota</taxon>
        <taxon>Planctomycetia</taxon>
        <taxon>Planctomycetales</taxon>
        <taxon>Planctomycetaceae</taxon>
        <taxon>Gimesia</taxon>
    </lineage>
</organism>
<evidence type="ECO:0000313" key="2">
    <source>
        <dbReference type="Proteomes" id="UP000263642"/>
    </source>
</evidence>